<evidence type="ECO:0008006" key="3">
    <source>
        <dbReference type="Google" id="ProtNLM"/>
    </source>
</evidence>
<name>A0A2Z4U7V6_9FIRM</name>
<dbReference type="KEGG" id="blau:DQQ01_02020"/>
<dbReference type="EMBL" id="CP030280">
    <property type="protein sequence ID" value="AWY97127.1"/>
    <property type="molecule type" value="Genomic_DNA"/>
</dbReference>
<dbReference type="Proteomes" id="UP000250003">
    <property type="component" value="Chromosome"/>
</dbReference>
<proteinExistence type="predicted"/>
<protein>
    <recommendedName>
        <fullName evidence="3">ParA family protein</fullName>
    </recommendedName>
</protein>
<gene>
    <name evidence="1" type="ORF">DQQ01_02020</name>
</gene>
<dbReference type="OrthoDB" id="9777019at2"/>
<dbReference type="AlphaFoldDB" id="A0A2Z4U7V6"/>
<keyword evidence="2" id="KW-1185">Reference proteome</keyword>
<dbReference type="RefSeq" id="WP_111917985.1">
    <property type="nucleotide sequence ID" value="NZ_CAUWHR010000003.1"/>
</dbReference>
<reference evidence="2" key="1">
    <citation type="submission" date="2018-06" db="EMBL/GenBank/DDBJ databases">
        <title>Description of Blautia argi sp. nov., a new anaerobic isolated from dog feces.</title>
        <authorList>
            <person name="Chang Y.-H."/>
            <person name="Paek J."/>
            <person name="Shin Y."/>
        </authorList>
    </citation>
    <scope>NUCLEOTIDE SEQUENCE [LARGE SCALE GENOMIC DNA]</scope>
    <source>
        <strain evidence="2">KCTC 15426</strain>
    </source>
</reference>
<organism evidence="1 2">
    <name type="scientific">Blautia argi</name>
    <dbReference type="NCBI Taxonomy" id="1912897"/>
    <lineage>
        <taxon>Bacteria</taxon>
        <taxon>Bacillati</taxon>
        <taxon>Bacillota</taxon>
        <taxon>Clostridia</taxon>
        <taxon>Lachnospirales</taxon>
        <taxon>Lachnospiraceae</taxon>
        <taxon>Blautia</taxon>
    </lineage>
</organism>
<dbReference type="Gene3D" id="3.40.50.10850">
    <property type="entry name" value="Ntrc-like two-domain protein"/>
    <property type="match status" value="1"/>
</dbReference>
<sequence length="340" mass="38951">MKKNIIAVCDSDAEYACNFAEYLNNKKKLPFQAEAFTNAQTLCDYAGKNPPEILLIAEGDVDSRVENLGAENLIVLSDERDREEEQHKCVYKYQSAESIIQEVMTYYANSSSPAFYAMSERRMSVLGVYSPVARCGKTLFALTAGQLLGETKSVLYVNMEEYSGFGELFSMQTEKSLTDFFYELRCKEGKALHGVQELIRPMGKMDYLPPVESPEDIREILFSEWMQLFELIRKNSRYEIMILDVGNSVEQLFRVLNLCSRVYMPVQEDLMARCKLSQFRKLIKSWGAIEEERIREVRLPAFQPEGRDNNLIEALSWGKWGSCVRKVLEKNGEFKGAGKP</sequence>
<accession>A0A2Z4U7V6</accession>
<evidence type="ECO:0000313" key="1">
    <source>
        <dbReference type="EMBL" id="AWY97127.1"/>
    </source>
</evidence>
<evidence type="ECO:0000313" key="2">
    <source>
        <dbReference type="Proteomes" id="UP000250003"/>
    </source>
</evidence>
<dbReference type="SUPFAM" id="SSF52540">
    <property type="entry name" value="P-loop containing nucleoside triphosphate hydrolases"/>
    <property type="match status" value="1"/>
</dbReference>
<dbReference type="InterPro" id="IPR027417">
    <property type="entry name" value="P-loop_NTPase"/>
</dbReference>
<dbReference type="Gene3D" id="3.40.50.300">
    <property type="entry name" value="P-loop containing nucleotide triphosphate hydrolases"/>
    <property type="match status" value="1"/>
</dbReference>